<name>A0A4P6YSZ2_9LACO</name>
<evidence type="ECO:0000256" key="3">
    <source>
        <dbReference type="SAM" id="Phobius"/>
    </source>
</evidence>
<dbReference type="OrthoDB" id="1648028at2"/>
<dbReference type="Proteomes" id="UP000292886">
    <property type="component" value="Chromosome"/>
</dbReference>
<protein>
    <submittedName>
        <fullName evidence="4">Class C sortase</fullName>
    </submittedName>
</protein>
<keyword evidence="3" id="KW-0812">Transmembrane</keyword>
<evidence type="ECO:0000256" key="2">
    <source>
        <dbReference type="PIRSR" id="PIRSR605754-1"/>
    </source>
</evidence>
<dbReference type="AlphaFoldDB" id="A0A4P6YSZ2"/>
<proteinExistence type="predicted"/>
<dbReference type="SUPFAM" id="SSF63817">
    <property type="entry name" value="Sortase"/>
    <property type="match status" value="1"/>
</dbReference>
<dbReference type="GO" id="GO:0016787">
    <property type="term" value="F:hydrolase activity"/>
    <property type="evidence" value="ECO:0007669"/>
    <property type="project" value="UniProtKB-KW"/>
</dbReference>
<keyword evidence="1" id="KW-0378">Hydrolase</keyword>
<dbReference type="CDD" id="cd05827">
    <property type="entry name" value="Sortase_C"/>
    <property type="match status" value="1"/>
</dbReference>
<dbReference type="NCBIfam" id="TIGR01076">
    <property type="entry name" value="sortase_fam"/>
    <property type="match status" value="1"/>
</dbReference>
<keyword evidence="3" id="KW-1133">Transmembrane helix</keyword>
<gene>
    <name evidence="4" type="ORF">EQG49_04960</name>
</gene>
<organism evidence="4 5">
    <name type="scientific">Periweissella cryptocerci</name>
    <dbReference type="NCBI Taxonomy" id="2506420"/>
    <lineage>
        <taxon>Bacteria</taxon>
        <taxon>Bacillati</taxon>
        <taxon>Bacillota</taxon>
        <taxon>Bacilli</taxon>
        <taxon>Lactobacillales</taxon>
        <taxon>Lactobacillaceae</taxon>
        <taxon>Periweissella</taxon>
    </lineage>
</organism>
<feature type="transmembrane region" description="Helical" evidence="3">
    <location>
        <begin position="241"/>
        <end position="259"/>
    </location>
</feature>
<dbReference type="InterPro" id="IPR005754">
    <property type="entry name" value="Sortase"/>
</dbReference>
<dbReference type="Gene3D" id="2.40.260.10">
    <property type="entry name" value="Sortase"/>
    <property type="match status" value="1"/>
</dbReference>
<dbReference type="RefSeq" id="WP_133362938.1">
    <property type="nucleotide sequence ID" value="NZ_CP037940.1"/>
</dbReference>
<reference evidence="5" key="1">
    <citation type="submission" date="2019-03" db="EMBL/GenBank/DDBJ databases">
        <title>Weissella sp. 26KH-42 Genome sequencing.</title>
        <authorList>
            <person name="Heo J."/>
            <person name="Kim S.-J."/>
            <person name="Kim J.-S."/>
            <person name="Hong S.-B."/>
            <person name="Kwon S.-W."/>
        </authorList>
    </citation>
    <scope>NUCLEOTIDE SEQUENCE [LARGE SCALE GENOMIC DNA]</scope>
    <source>
        <strain evidence="5">26KH-42</strain>
    </source>
</reference>
<dbReference type="EMBL" id="CP037940">
    <property type="protein sequence ID" value="QBO35859.1"/>
    <property type="molecule type" value="Genomic_DNA"/>
</dbReference>
<dbReference type="Pfam" id="PF04203">
    <property type="entry name" value="Sortase"/>
    <property type="match status" value="1"/>
</dbReference>
<dbReference type="NCBIfam" id="NF033745">
    <property type="entry name" value="class_C_sortase"/>
    <property type="match status" value="1"/>
</dbReference>
<keyword evidence="3" id="KW-0472">Membrane</keyword>
<evidence type="ECO:0000313" key="4">
    <source>
        <dbReference type="EMBL" id="QBO35859.1"/>
    </source>
</evidence>
<keyword evidence="5" id="KW-1185">Reference proteome</keyword>
<dbReference type="InterPro" id="IPR023365">
    <property type="entry name" value="Sortase_dom-sf"/>
</dbReference>
<evidence type="ECO:0000256" key="1">
    <source>
        <dbReference type="ARBA" id="ARBA00022801"/>
    </source>
</evidence>
<dbReference type="KEGG" id="wei:EQG49_04960"/>
<accession>A0A4P6YSZ2</accession>
<feature type="active site" description="Proton donor/acceptor" evidence="2">
    <location>
        <position position="144"/>
    </location>
</feature>
<evidence type="ECO:0000313" key="5">
    <source>
        <dbReference type="Proteomes" id="UP000292886"/>
    </source>
</evidence>
<feature type="active site" description="Acyl-thioester intermediate" evidence="2">
    <location>
        <position position="206"/>
    </location>
</feature>
<dbReference type="InterPro" id="IPR042002">
    <property type="entry name" value="Sortase_C"/>
</dbReference>
<sequence>MKNKIIKIVLGVLLLVGGLALLAFPVIGEIMSNQQRSYGISKYRDEIKTSPTPEVVASLKKADEYNRQLYDVQQSGHWVKKPIKYDDVLADSEMMALVEVPELNLVLPVKHGVSQQVLKKGLGHFDDTSVPVGGKNTHAIVTGHSGLKDDKIFTELENLKLGDVFYVTALNRKMKYKIDNISIVKPDDVKRAKIVAGQDYVTLLTCTPTGINDHRLLVRGTRVPMQAEPVKDRTLLGYNKLVYMFALLITLLIAVVTWWRHRKAKRETRHSSTKS</sequence>